<dbReference type="EMBL" id="HBIB01005098">
    <property type="protein sequence ID" value="CAE0240882.1"/>
    <property type="molecule type" value="Transcribed_RNA"/>
</dbReference>
<dbReference type="AlphaFoldDB" id="A0A7S3D030"/>
<keyword evidence="1 2" id="KW-0175">Coiled coil</keyword>
<reference evidence="5" key="1">
    <citation type="submission" date="2021-01" db="EMBL/GenBank/DDBJ databases">
        <authorList>
            <person name="Corre E."/>
            <person name="Pelletier E."/>
            <person name="Niang G."/>
            <person name="Scheremetjew M."/>
            <person name="Finn R."/>
            <person name="Kale V."/>
            <person name="Holt S."/>
            <person name="Cochrane G."/>
            <person name="Meng A."/>
            <person name="Brown T."/>
            <person name="Cohen L."/>
        </authorList>
    </citation>
    <scope>NUCLEOTIDE SEQUENCE</scope>
    <source>
        <strain evidence="5">NIES-2562</strain>
    </source>
</reference>
<organism evidence="5">
    <name type="scientific">Palpitomonas bilix</name>
    <dbReference type="NCBI Taxonomy" id="652834"/>
    <lineage>
        <taxon>Eukaryota</taxon>
        <taxon>Eukaryota incertae sedis</taxon>
    </lineage>
</organism>
<protein>
    <recommendedName>
        <fullName evidence="4">Translin-associated factor X-interacting protein 1 N-terminal domain-containing protein</fullName>
    </recommendedName>
</protein>
<name>A0A7S3D030_9EUKA</name>
<dbReference type="InterPro" id="IPR032755">
    <property type="entry name" value="TSNAXIP1_N"/>
</dbReference>
<sequence length="236" mass="25982">MAGREGEIWSSPPPLPPLAKKLSSTTDRSIASLLKEQAEKLGGPGLPSLVAYTPKVRAATTSYSVHRNGRSEQVPLGRSIDAYKPSTVHNWPRSARADYAGGHERRKPALLAALEAELDRTLCENGRGASPISTLDCYRETFDRVIGAFSTYADLLSRIKRGYEDALEYVRTKSGGQPWASSSQEQPVSLGKQTDCDAEMAKLRTQCTDLETQLRKTQAMLKDKDDEVKLLRSCLQ</sequence>
<feature type="region of interest" description="Disordered" evidence="3">
    <location>
        <begin position="174"/>
        <end position="193"/>
    </location>
</feature>
<dbReference type="Pfam" id="PF15739">
    <property type="entry name" value="TSNAXIP1_N"/>
    <property type="match status" value="1"/>
</dbReference>
<evidence type="ECO:0000256" key="3">
    <source>
        <dbReference type="SAM" id="MobiDB-lite"/>
    </source>
</evidence>
<feature type="coiled-coil region" evidence="2">
    <location>
        <begin position="200"/>
        <end position="227"/>
    </location>
</feature>
<accession>A0A7S3D030</accession>
<feature type="domain" description="Translin-associated factor X-interacting protein 1 N-terminal" evidence="4">
    <location>
        <begin position="114"/>
        <end position="219"/>
    </location>
</feature>
<proteinExistence type="predicted"/>
<evidence type="ECO:0000256" key="2">
    <source>
        <dbReference type="SAM" id="Coils"/>
    </source>
</evidence>
<gene>
    <name evidence="5" type="ORF">PBIL07802_LOCUS3043</name>
</gene>
<evidence type="ECO:0000259" key="4">
    <source>
        <dbReference type="Pfam" id="PF15739"/>
    </source>
</evidence>
<evidence type="ECO:0000313" key="5">
    <source>
        <dbReference type="EMBL" id="CAE0240882.1"/>
    </source>
</evidence>
<evidence type="ECO:0000256" key="1">
    <source>
        <dbReference type="ARBA" id="ARBA00023054"/>
    </source>
</evidence>
<feature type="region of interest" description="Disordered" evidence="3">
    <location>
        <begin position="1"/>
        <end position="26"/>
    </location>
</feature>